<evidence type="ECO:0000256" key="2">
    <source>
        <dbReference type="ARBA" id="ARBA00007072"/>
    </source>
</evidence>
<dbReference type="GO" id="GO:0030245">
    <property type="term" value="P:cellulose catabolic process"/>
    <property type="evidence" value="ECO:0007669"/>
    <property type="project" value="UniProtKB-KW"/>
</dbReference>
<dbReference type="EMBL" id="CP136896">
    <property type="protein sequence ID" value="WOL14252.1"/>
    <property type="molecule type" value="Genomic_DNA"/>
</dbReference>
<keyword evidence="9" id="KW-1133">Transmembrane helix</keyword>
<evidence type="ECO:0000256" key="8">
    <source>
        <dbReference type="ARBA" id="ARBA00023326"/>
    </source>
</evidence>
<dbReference type="InterPro" id="IPR008928">
    <property type="entry name" value="6-hairpin_glycosidase_sf"/>
</dbReference>
<dbReference type="SUPFAM" id="SSF48208">
    <property type="entry name" value="Six-hairpin glycosidases"/>
    <property type="match status" value="1"/>
</dbReference>
<evidence type="ECO:0000256" key="1">
    <source>
        <dbReference type="ARBA" id="ARBA00000966"/>
    </source>
</evidence>
<organism evidence="11 12">
    <name type="scientific">Canna indica</name>
    <name type="common">Indian-shot</name>
    <dbReference type="NCBI Taxonomy" id="4628"/>
    <lineage>
        <taxon>Eukaryota</taxon>
        <taxon>Viridiplantae</taxon>
        <taxon>Streptophyta</taxon>
        <taxon>Embryophyta</taxon>
        <taxon>Tracheophyta</taxon>
        <taxon>Spermatophyta</taxon>
        <taxon>Magnoliopsida</taxon>
        <taxon>Liliopsida</taxon>
        <taxon>Zingiberales</taxon>
        <taxon>Cannaceae</taxon>
        <taxon>Canna</taxon>
    </lineage>
</organism>
<accession>A0AAQ3KYZ4</accession>
<evidence type="ECO:0000256" key="7">
    <source>
        <dbReference type="ARBA" id="ARBA00023295"/>
    </source>
</evidence>
<protein>
    <recommendedName>
        <fullName evidence="3">cellulase</fullName>
        <ecNumber evidence="3">3.2.1.4</ecNumber>
    </recommendedName>
</protein>
<evidence type="ECO:0000256" key="6">
    <source>
        <dbReference type="ARBA" id="ARBA00023277"/>
    </source>
</evidence>
<keyword evidence="12" id="KW-1185">Reference proteome</keyword>
<comment type="similarity">
    <text evidence="2">Belongs to the glycosyl hydrolase 9 (cellulase E) family.</text>
</comment>
<feature type="domain" description="Glycoside hydrolase family 9" evidence="10">
    <location>
        <begin position="107"/>
        <end position="606"/>
    </location>
</feature>
<feature type="transmembrane region" description="Helical" evidence="9">
    <location>
        <begin position="70"/>
        <end position="91"/>
    </location>
</feature>
<evidence type="ECO:0000256" key="4">
    <source>
        <dbReference type="ARBA" id="ARBA00022801"/>
    </source>
</evidence>
<evidence type="ECO:0000256" key="5">
    <source>
        <dbReference type="ARBA" id="ARBA00023001"/>
    </source>
</evidence>
<keyword evidence="4" id="KW-0378">Hydrolase</keyword>
<keyword evidence="5" id="KW-0136">Cellulose degradation</keyword>
<dbReference type="EC" id="3.2.1.4" evidence="3"/>
<feature type="transmembrane region" description="Helical" evidence="9">
    <location>
        <begin position="491"/>
        <end position="514"/>
    </location>
</feature>
<keyword evidence="8" id="KW-0624">Polysaccharide degradation</keyword>
<dbReference type="Gene3D" id="1.50.10.10">
    <property type="match status" value="1"/>
</dbReference>
<evidence type="ECO:0000259" key="10">
    <source>
        <dbReference type="Pfam" id="PF00759"/>
    </source>
</evidence>
<dbReference type="GO" id="GO:0008810">
    <property type="term" value="F:cellulase activity"/>
    <property type="evidence" value="ECO:0007669"/>
    <property type="project" value="UniProtKB-EC"/>
</dbReference>
<evidence type="ECO:0000313" key="11">
    <source>
        <dbReference type="EMBL" id="WOL14252.1"/>
    </source>
</evidence>
<name>A0AAQ3KYZ4_9LILI</name>
<keyword evidence="6" id="KW-0119">Carbohydrate metabolism</keyword>
<keyword evidence="9" id="KW-0812">Transmembrane</keyword>
<evidence type="ECO:0000256" key="9">
    <source>
        <dbReference type="SAM" id="Phobius"/>
    </source>
</evidence>
<keyword evidence="9" id="KW-0472">Membrane</keyword>
<evidence type="ECO:0000256" key="3">
    <source>
        <dbReference type="ARBA" id="ARBA00012601"/>
    </source>
</evidence>
<keyword evidence="7" id="KW-0326">Glycosidase</keyword>
<dbReference type="Proteomes" id="UP001327560">
    <property type="component" value="Chromosome 7"/>
</dbReference>
<comment type="catalytic activity">
    <reaction evidence="1">
        <text>Endohydrolysis of (1-&gt;4)-beta-D-glucosidic linkages in cellulose, lichenin and cereal beta-D-glucans.</text>
        <dbReference type="EC" id="3.2.1.4"/>
    </reaction>
</comment>
<dbReference type="Pfam" id="PF00759">
    <property type="entry name" value="Glyco_hydro_9"/>
    <property type="match status" value="1"/>
</dbReference>
<evidence type="ECO:0000313" key="12">
    <source>
        <dbReference type="Proteomes" id="UP001327560"/>
    </source>
</evidence>
<dbReference type="PANTHER" id="PTHR22298">
    <property type="entry name" value="ENDO-1,4-BETA-GLUCANASE"/>
    <property type="match status" value="1"/>
</dbReference>
<sequence length="631" mass="70214">MEEEGSETFVHFVSGAGRALPSASRWNSIEVDFGLIPASSDPNEFSPLIRYSKSYTFKLSVHDKSHLKRCIFISISLLLVAAAVPLLISFLPHKHAAGVSLSRLPLALDCALLFFDVQKSGVLPKNNPVKFRGDSGLRDGFSELSNTSLVGGFYDSGSNIKFSFTAAYSITLLSWTVIEYSHKYSAIGQLEHVKDIIKWGCDYLLKLLMASNSTSKSKYIFSQACIYLLGVGSANSDAQVDNDVRCWQRPEDMAYKRPVFKCSMTASDLAGEIIAALAAASLVFDQDETYSMQLVKTSEALYQSATKTHIKVTYSEDKECGFEAANLYNSTSYKDEMVWGATWLFFATGNFAYLQYATDNFKDAVEEEVPSDTGVFYWNNKVAAIAVLLTRLRYLHDPGYPYEETLKTCSDMANFIICSYLSMAKNFSKTAYGLILLQPNQNAPIQFAATAAFLSKIYSDYLNLLNIKSESCSTTQSFSLEMLQSFARSQAIIYILIILRYITAIYTLQINYIMGDNPMNMSYLVGFGDNFPKHVHHRAASIPWDGHKYSCSEGERWRDAKGSNPNVLVGAMVAGPDEDEGFLDIRNRPEYTEPSISGNAGLVAALIALIDEPFAKRMNDIDREKIFAKIS</sequence>
<dbReference type="InterPro" id="IPR012341">
    <property type="entry name" value="6hp_glycosidase-like_sf"/>
</dbReference>
<reference evidence="11 12" key="1">
    <citation type="submission" date="2023-10" db="EMBL/GenBank/DDBJ databases">
        <title>Chromosome-scale genome assembly provides insights into flower coloration mechanisms of Canna indica.</title>
        <authorList>
            <person name="Li C."/>
        </authorList>
    </citation>
    <scope>NUCLEOTIDE SEQUENCE [LARGE SCALE GENOMIC DNA]</scope>
    <source>
        <tissue evidence="11">Flower</tissue>
    </source>
</reference>
<proteinExistence type="inferred from homology"/>
<dbReference type="AlphaFoldDB" id="A0AAQ3KYZ4"/>
<dbReference type="InterPro" id="IPR001701">
    <property type="entry name" value="Glyco_hydro_9"/>
</dbReference>
<gene>
    <name evidence="11" type="ORF">Cni_G23032</name>
</gene>